<dbReference type="KEGG" id="ssck:SPSK_10112"/>
<reference evidence="2 3" key="2">
    <citation type="journal article" date="2015" name="Eukaryot. Cell">
        <title>Asexual propagation of a virulent clone complex in a human and feline outbreak of sporotrichosis.</title>
        <authorList>
            <person name="Teixeira Mde M."/>
            <person name="Rodrigues A.M."/>
            <person name="Tsui C.K."/>
            <person name="de Almeida L.G."/>
            <person name="Van Diepeningen A.D."/>
            <person name="van den Ende B.G."/>
            <person name="Fernandes G.F."/>
            <person name="Kano R."/>
            <person name="Hamelin R.C."/>
            <person name="Lopes-Bezerra L.M."/>
            <person name="Vasconcelos A.T."/>
            <person name="de Hoog S."/>
            <person name="de Camargo Z.P."/>
            <person name="Felipe M.S."/>
        </authorList>
    </citation>
    <scope>NUCLEOTIDE SEQUENCE [LARGE SCALE GENOMIC DNA]</scope>
    <source>
        <strain evidence="2 3">1099-18</strain>
    </source>
</reference>
<sequence length="100" mass="10770">MYRTNIGSSGSPHQSSVDGNELMRHNIQSGACERPANGQPENDRLVLLASLLVMLPTIVSSICTERRMPAATNQQAQVPGPNRGADRNGPTNTTKHDVHP</sequence>
<evidence type="ECO:0000313" key="3">
    <source>
        <dbReference type="Proteomes" id="UP000033710"/>
    </source>
</evidence>
<name>A0A0F2M8C5_SPOSC</name>
<organism evidence="2 3">
    <name type="scientific">Sporothrix schenckii 1099-18</name>
    <dbReference type="NCBI Taxonomy" id="1397361"/>
    <lineage>
        <taxon>Eukaryota</taxon>
        <taxon>Fungi</taxon>
        <taxon>Dikarya</taxon>
        <taxon>Ascomycota</taxon>
        <taxon>Pezizomycotina</taxon>
        <taxon>Sordariomycetes</taxon>
        <taxon>Sordariomycetidae</taxon>
        <taxon>Ophiostomatales</taxon>
        <taxon>Ophiostomataceae</taxon>
        <taxon>Sporothrix</taxon>
    </lineage>
</organism>
<reference evidence="2 3" key="1">
    <citation type="journal article" date="2014" name="BMC Genomics">
        <title>Comparative genomics of the major fungal agents of human and animal Sporotrichosis: Sporothrix schenckii and Sporothrix brasiliensis.</title>
        <authorList>
            <person name="Teixeira M.M."/>
            <person name="de Almeida L.G."/>
            <person name="Kubitschek-Barreira P."/>
            <person name="Alves F.L."/>
            <person name="Kioshima E.S."/>
            <person name="Abadio A.K."/>
            <person name="Fernandes L."/>
            <person name="Derengowski L.S."/>
            <person name="Ferreira K.S."/>
            <person name="Souza R.C."/>
            <person name="Ruiz J.C."/>
            <person name="de Andrade N.C."/>
            <person name="Paes H.C."/>
            <person name="Nicola A.M."/>
            <person name="Albuquerque P."/>
            <person name="Gerber A.L."/>
            <person name="Martins V.P."/>
            <person name="Peconick L.D."/>
            <person name="Neto A.V."/>
            <person name="Chaucanez C.B."/>
            <person name="Silva P.A."/>
            <person name="Cunha O.L."/>
            <person name="de Oliveira F.F."/>
            <person name="dos Santos T.C."/>
            <person name="Barros A.L."/>
            <person name="Soares M.A."/>
            <person name="de Oliveira L.M."/>
            <person name="Marini M.M."/>
            <person name="Villalobos-Duno H."/>
            <person name="Cunha M.M."/>
            <person name="de Hoog S."/>
            <person name="da Silveira J.F."/>
            <person name="Henrissat B."/>
            <person name="Nino-Vega G.A."/>
            <person name="Cisalpino P.S."/>
            <person name="Mora-Montes H.M."/>
            <person name="Almeida S.R."/>
            <person name="Stajich J.E."/>
            <person name="Lopes-Bezerra L.M."/>
            <person name="Vasconcelos A.T."/>
            <person name="Felipe M.S."/>
        </authorList>
    </citation>
    <scope>NUCLEOTIDE SEQUENCE [LARGE SCALE GENOMIC DNA]</scope>
    <source>
        <strain evidence="2 3">1099-18</strain>
    </source>
</reference>
<gene>
    <name evidence="2" type="ORF">SPSK_10112</name>
</gene>
<feature type="compositionally biased region" description="Polar residues" evidence="1">
    <location>
        <begin position="1"/>
        <end position="18"/>
    </location>
</feature>
<dbReference type="Proteomes" id="UP000033710">
    <property type="component" value="Unassembled WGS sequence"/>
</dbReference>
<dbReference type="VEuPathDB" id="FungiDB:SPSK_10112"/>
<feature type="region of interest" description="Disordered" evidence="1">
    <location>
        <begin position="69"/>
        <end position="100"/>
    </location>
</feature>
<dbReference type="AlphaFoldDB" id="A0A0F2M8C5"/>
<protein>
    <submittedName>
        <fullName evidence="2">Uncharacterized protein</fullName>
    </submittedName>
</protein>
<evidence type="ECO:0000256" key="1">
    <source>
        <dbReference type="SAM" id="MobiDB-lite"/>
    </source>
</evidence>
<dbReference type="GeneID" id="27671945"/>
<evidence type="ECO:0000313" key="2">
    <source>
        <dbReference type="EMBL" id="KJR85897.1"/>
    </source>
</evidence>
<accession>A0A0F2M8C5</accession>
<dbReference type="EMBL" id="AXCR01000007">
    <property type="protein sequence ID" value="KJR85897.1"/>
    <property type="molecule type" value="Genomic_DNA"/>
</dbReference>
<proteinExistence type="predicted"/>
<comment type="caution">
    <text evidence="2">The sequence shown here is derived from an EMBL/GenBank/DDBJ whole genome shotgun (WGS) entry which is preliminary data.</text>
</comment>
<feature type="region of interest" description="Disordered" evidence="1">
    <location>
        <begin position="1"/>
        <end position="39"/>
    </location>
</feature>
<dbReference type="RefSeq" id="XP_016588573.1">
    <property type="nucleotide sequence ID" value="XM_016736668.1"/>
</dbReference>